<reference evidence="2 3" key="1">
    <citation type="submission" date="2018-06" db="EMBL/GenBank/DDBJ databases">
        <title>Genomic Encyclopedia of Type Strains, Phase IV (KMG-IV): sequencing the most valuable type-strain genomes for metagenomic binning, comparative biology and taxonomic classification.</title>
        <authorList>
            <person name="Goeker M."/>
        </authorList>
    </citation>
    <scope>NUCLEOTIDE SEQUENCE [LARGE SCALE GENOMIC DNA]</scope>
    <source>
        <strain evidence="2 3">DSM 22112</strain>
    </source>
</reference>
<keyword evidence="3" id="KW-1185">Reference proteome</keyword>
<name>A0A366IDM4_9FIRM</name>
<dbReference type="InterPro" id="IPR001296">
    <property type="entry name" value="Glyco_trans_1"/>
</dbReference>
<proteinExistence type="predicted"/>
<evidence type="ECO:0000259" key="1">
    <source>
        <dbReference type="Pfam" id="PF00534"/>
    </source>
</evidence>
<dbReference type="RefSeq" id="WP_113919658.1">
    <property type="nucleotide sequence ID" value="NZ_QNRX01000002.1"/>
</dbReference>
<feature type="domain" description="Glycosyl transferase family 1" evidence="1">
    <location>
        <begin position="225"/>
        <end position="390"/>
    </location>
</feature>
<dbReference type="EMBL" id="QNRX01000002">
    <property type="protein sequence ID" value="RBP69095.1"/>
    <property type="molecule type" value="Genomic_DNA"/>
</dbReference>
<dbReference type="CDD" id="cd03794">
    <property type="entry name" value="GT4_WbuB-like"/>
    <property type="match status" value="1"/>
</dbReference>
<sequence length="408" mass="47746">MNIWIINHYAMPPKYEMRVRNHKMAKYLMNNGHNVKIISASTLHNTDINLLENSKLKFVEKSYEGLEFVHIKTLKYQGNGIKRIINHLQFSIRFLLNYKKISNKPDIIICDLGALFALFPYFVSRNTKSKFILEVRDLWPESIVEFLGYSRNNPLIKILYYIEEWIYIKSDNIVFSMAGGKDYLINKGLDKKVSLDKVEHITNGVDLEEFEENMNKYEFQNEKYNNCDSFKVVYTGSIRIANNIEFLIEVARELKNFNSPKIDIFIFGDGSNREKLINLCNELNLDNIHFMGQVDKKYIPNILSKSDLNILHYKQTKTWKYGGSQNKLSEYIASKKPILSTINMNYNPIIEYKCGEVIPTNNPKEVAEMIKKISSLDKDSYQKYCDNAKEACQNLDYKLLTRKMQGLF</sequence>
<organism evidence="2 3">
    <name type="scientific">Alkalibaculum bacchi</name>
    <dbReference type="NCBI Taxonomy" id="645887"/>
    <lineage>
        <taxon>Bacteria</taxon>
        <taxon>Bacillati</taxon>
        <taxon>Bacillota</taxon>
        <taxon>Clostridia</taxon>
        <taxon>Eubacteriales</taxon>
        <taxon>Eubacteriaceae</taxon>
        <taxon>Alkalibaculum</taxon>
    </lineage>
</organism>
<keyword evidence="2" id="KW-0808">Transferase</keyword>
<dbReference type="PANTHER" id="PTHR12526">
    <property type="entry name" value="GLYCOSYLTRANSFERASE"/>
    <property type="match status" value="1"/>
</dbReference>
<dbReference type="AlphaFoldDB" id="A0A366IDM4"/>
<evidence type="ECO:0000313" key="3">
    <source>
        <dbReference type="Proteomes" id="UP000253490"/>
    </source>
</evidence>
<evidence type="ECO:0000313" key="2">
    <source>
        <dbReference type="EMBL" id="RBP69095.1"/>
    </source>
</evidence>
<dbReference type="Pfam" id="PF00534">
    <property type="entry name" value="Glycos_transf_1"/>
    <property type="match status" value="1"/>
</dbReference>
<dbReference type="SUPFAM" id="SSF53756">
    <property type="entry name" value="UDP-Glycosyltransferase/glycogen phosphorylase"/>
    <property type="match status" value="1"/>
</dbReference>
<gene>
    <name evidence="2" type="ORF">DES36_102239</name>
</gene>
<comment type="caution">
    <text evidence="2">The sequence shown here is derived from an EMBL/GenBank/DDBJ whole genome shotgun (WGS) entry which is preliminary data.</text>
</comment>
<dbReference type="OrthoDB" id="9811902at2"/>
<dbReference type="Gene3D" id="3.40.50.2000">
    <property type="entry name" value="Glycogen Phosphorylase B"/>
    <property type="match status" value="2"/>
</dbReference>
<dbReference type="PANTHER" id="PTHR12526:SF622">
    <property type="entry name" value="GLYCOSYLTRANSFERASE (GROUP I)"/>
    <property type="match status" value="1"/>
</dbReference>
<protein>
    <submittedName>
        <fullName evidence="2">Glycosyltransferase involved in cell wall biosynthesis</fullName>
    </submittedName>
</protein>
<accession>A0A366IDM4</accession>
<dbReference type="Proteomes" id="UP000253490">
    <property type="component" value="Unassembled WGS sequence"/>
</dbReference>
<dbReference type="GO" id="GO:0016757">
    <property type="term" value="F:glycosyltransferase activity"/>
    <property type="evidence" value="ECO:0007669"/>
    <property type="project" value="InterPro"/>
</dbReference>